<name>A0A0A9Z5G4_LYGHE</name>
<evidence type="ECO:0000313" key="1">
    <source>
        <dbReference type="EMBL" id="JAG39719.1"/>
    </source>
</evidence>
<dbReference type="GO" id="GO:0004386">
    <property type="term" value="F:helicase activity"/>
    <property type="evidence" value="ECO:0007669"/>
    <property type="project" value="UniProtKB-KW"/>
</dbReference>
<gene>
    <name evidence="1" type="primary">SRCAP</name>
    <name evidence="1" type="ORF">CM83_41718</name>
</gene>
<dbReference type="AlphaFoldDB" id="A0A0A9Z5G4"/>
<keyword evidence="1" id="KW-0347">Helicase</keyword>
<keyword evidence="1" id="KW-0547">Nucleotide-binding</keyword>
<reference evidence="1" key="1">
    <citation type="journal article" date="2014" name="PLoS ONE">
        <title>Transcriptome-Based Identification of ABC Transporters in the Western Tarnished Plant Bug Lygus hesperus.</title>
        <authorList>
            <person name="Hull J.J."/>
            <person name="Chaney K."/>
            <person name="Geib S.M."/>
            <person name="Fabrick J.A."/>
            <person name="Brent C.S."/>
            <person name="Walsh D."/>
            <person name="Lavine L.C."/>
        </authorList>
    </citation>
    <scope>NUCLEOTIDE SEQUENCE</scope>
</reference>
<sequence>MFGGIGGALKGLSTKAEEMIEKTKTSVGEMAAEKKAAAAAMIEAQASKTKDALFQTKTNVEGEIIEGANDAKAAAIEGFDKELATAEQTVHEGVQEIEKKADAAPPASGGSGFDPAALASSALAGGLGNIDKEAEKVVDGALQQIYLQVSQTVDTKLKEADQFVDHKREEVIKTVQDESQKATSGVSEQLGSVLGKAKGLLNF</sequence>
<accession>A0A0A9Z5G4</accession>
<reference evidence="1" key="2">
    <citation type="submission" date="2014-07" db="EMBL/GenBank/DDBJ databases">
        <authorList>
            <person name="Hull J."/>
        </authorList>
    </citation>
    <scope>NUCLEOTIDE SEQUENCE</scope>
</reference>
<keyword evidence="1" id="KW-0067">ATP-binding</keyword>
<organism evidence="1">
    <name type="scientific">Lygus hesperus</name>
    <name type="common">Western plant bug</name>
    <dbReference type="NCBI Taxonomy" id="30085"/>
    <lineage>
        <taxon>Eukaryota</taxon>
        <taxon>Metazoa</taxon>
        <taxon>Ecdysozoa</taxon>
        <taxon>Arthropoda</taxon>
        <taxon>Hexapoda</taxon>
        <taxon>Insecta</taxon>
        <taxon>Pterygota</taxon>
        <taxon>Neoptera</taxon>
        <taxon>Paraneoptera</taxon>
        <taxon>Hemiptera</taxon>
        <taxon>Heteroptera</taxon>
        <taxon>Panheteroptera</taxon>
        <taxon>Cimicomorpha</taxon>
        <taxon>Miridae</taxon>
        <taxon>Mirini</taxon>
        <taxon>Lygus</taxon>
    </lineage>
</organism>
<keyword evidence="1" id="KW-0378">Hydrolase</keyword>
<proteinExistence type="predicted"/>
<protein>
    <submittedName>
        <fullName evidence="1">Helicase SRCAP</fullName>
    </submittedName>
</protein>
<dbReference type="EMBL" id="GBHO01003885">
    <property type="protein sequence ID" value="JAG39719.1"/>
    <property type="molecule type" value="Transcribed_RNA"/>
</dbReference>